<name>A0ABT9T697_9GAMM</name>
<comment type="caution">
    <text evidence="1">The sequence shown here is derived from an EMBL/GenBank/DDBJ whole genome shotgun (WGS) entry which is preliminary data.</text>
</comment>
<dbReference type="EMBL" id="JAUSSJ010000001">
    <property type="protein sequence ID" value="MDQ0018989.1"/>
    <property type="molecule type" value="Genomic_DNA"/>
</dbReference>
<evidence type="ECO:0008006" key="3">
    <source>
        <dbReference type="Google" id="ProtNLM"/>
    </source>
</evidence>
<dbReference type="Proteomes" id="UP001244623">
    <property type="component" value="Unassembled WGS sequence"/>
</dbReference>
<reference evidence="1 2" key="1">
    <citation type="submission" date="2023-07" db="EMBL/GenBank/DDBJ databases">
        <title>Sorghum-associated microbial communities from plants grown in Nebraska, USA.</title>
        <authorList>
            <person name="Schachtman D."/>
        </authorList>
    </citation>
    <scope>NUCLEOTIDE SEQUENCE [LARGE SCALE GENOMIC DNA]</scope>
    <source>
        <strain evidence="1 2">CC49</strain>
    </source>
</reference>
<proteinExistence type="predicted"/>
<evidence type="ECO:0000313" key="2">
    <source>
        <dbReference type="Proteomes" id="UP001244623"/>
    </source>
</evidence>
<protein>
    <recommendedName>
        <fullName evidence="3">Lipoprotein</fullName>
    </recommendedName>
</protein>
<gene>
    <name evidence="1" type="ORF">J2X94_001117</name>
</gene>
<dbReference type="RefSeq" id="WP_307618050.1">
    <property type="nucleotide sequence ID" value="NZ_JAUSSJ010000001.1"/>
</dbReference>
<accession>A0ABT9T697</accession>
<evidence type="ECO:0000313" key="1">
    <source>
        <dbReference type="EMBL" id="MDQ0018989.1"/>
    </source>
</evidence>
<organism evidence="1 2">
    <name type="scientific">[Curtobacterium] plantarum</name>
    <dbReference type="NCBI Taxonomy" id="221276"/>
    <lineage>
        <taxon>Bacteria</taxon>
        <taxon>Pseudomonadati</taxon>
        <taxon>Pseudomonadota</taxon>
        <taxon>Gammaproteobacteria</taxon>
        <taxon>Enterobacterales</taxon>
        <taxon>Erwiniaceae</taxon>
        <taxon>Pantoea</taxon>
    </lineage>
</organism>
<sequence>MVIMLSPGEKKPAGAGHVINCMLLRQVADSMSYQLESEVNMKQIFIMAISVAICSCAAPVTTEVKKPSQYELDRARTAKIEKSMQQSQRKSNDEYKEKAKISGCNSHALEASKAFFEMAKRYYGTNPEMITEKPEDWANIAAQSCVSGFEAGLSGQPQSLLDNHLFEIRYNFTNPFQYKAVAESMYWGYGRAKR</sequence>
<keyword evidence="2" id="KW-1185">Reference proteome</keyword>